<evidence type="ECO:0000313" key="2">
    <source>
        <dbReference type="EMBL" id="PHU37369.1"/>
    </source>
</evidence>
<dbReference type="AlphaFoldDB" id="A0A2G3E2A4"/>
<evidence type="ECO:0000313" key="3">
    <source>
        <dbReference type="Proteomes" id="UP000224563"/>
    </source>
</evidence>
<dbReference type="EMBL" id="PDYG01000064">
    <property type="protein sequence ID" value="PHU37369.1"/>
    <property type="molecule type" value="Genomic_DNA"/>
</dbReference>
<dbReference type="Proteomes" id="UP000224563">
    <property type="component" value="Unassembled WGS sequence"/>
</dbReference>
<sequence>MNKSQFLFELRARLNGLMQDELEERIAFYSEMIDDRLEEGLTEEEAVEQIGNVDDIAAQIMGEIPLSKIVRNKVNQKKNINAGMVLLLVLSFPIWFPLLITALCLLFTFYIVIWVFVFTFFVVDLAFIFASIACLVHAPVTIFSASVGGGFLSLGCALFMAGLAILLFFGSIAFFKGAVSISASPISRFKSWILRKGANNESYS</sequence>
<protein>
    <recommendedName>
        <fullName evidence="4">DUF1700 domain-containing protein</fullName>
    </recommendedName>
</protein>
<keyword evidence="1" id="KW-0812">Transmembrane</keyword>
<feature type="transmembrane region" description="Helical" evidence="1">
    <location>
        <begin position="94"/>
        <end position="118"/>
    </location>
</feature>
<keyword evidence="3" id="KW-1185">Reference proteome</keyword>
<organism evidence="2 3">
    <name type="scientific">Agathobacter ruminis</name>
    <dbReference type="NCBI Taxonomy" id="1712665"/>
    <lineage>
        <taxon>Bacteria</taxon>
        <taxon>Bacillati</taxon>
        <taxon>Bacillota</taxon>
        <taxon>Clostridia</taxon>
        <taxon>Lachnospirales</taxon>
        <taxon>Lachnospiraceae</taxon>
        <taxon>Agathobacter</taxon>
    </lineage>
</organism>
<evidence type="ECO:0008006" key="4">
    <source>
        <dbReference type="Google" id="ProtNLM"/>
    </source>
</evidence>
<proteinExistence type="predicted"/>
<dbReference type="Pfam" id="PF22564">
    <property type="entry name" value="HAAS"/>
    <property type="match status" value="1"/>
</dbReference>
<feature type="transmembrane region" description="Helical" evidence="1">
    <location>
        <begin position="125"/>
        <end position="145"/>
    </location>
</feature>
<feature type="transmembrane region" description="Helical" evidence="1">
    <location>
        <begin position="151"/>
        <end position="175"/>
    </location>
</feature>
<dbReference type="RefSeq" id="WP_099386361.1">
    <property type="nucleotide sequence ID" value="NZ_JANSWH010000052.1"/>
</dbReference>
<comment type="caution">
    <text evidence="2">The sequence shown here is derived from an EMBL/GenBank/DDBJ whole genome shotgun (WGS) entry which is preliminary data.</text>
</comment>
<reference evidence="2 3" key="2">
    <citation type="submission" date="2017-10" db="EMBL/GenBank/DDBJ databases">
        <authorList>
            <person name="Banno H."/>
            <person name="Chua N.-H."/>
        </authorList>
    </citation>
    <scope>NUCLEOTIDE SEQUENCE [LARGE SCALE GENOMIC DNA]</scope>
    <source>
        <strain evidence="2 3">JK623</strain>
    </source>
</reference>
<keyword evidence="1" id="KW-0472">Membrane</keyword>
<accession>A0A2G3E2A4</accession>
<evidence type="ECO:0000256" key="1">
    <source>
        <dbReference type="SAM" id="Phobius"/>
    </source>
</evidence>
<gene>
    <name evidence="2" type="ORF">CSX02_08555</name>
</gene>
<reference evidence="2 3" key="1">
    <citation type="submission" date="2017-10" db="EMBL/GenBank/DDBJ databases">
        <title>Resolving the taxonomy of Roseburia spp., Eubacterium rectale and Agathobacter spp. through phylogenomic analysis.</title>
        <authorList>
            <person name="Sheridan P.O."/>
            <person name="Walker A.W."/>
            <person name="Duncan S.H."/>
            <person name="Scott K.P."/>
            <person name="Toole P.W.O."/>
            <person name="Luis P."/>
            <person name="Flint H.J."/>
        </authorList>
    </citation>
    <scope>NUCLEOTIDE SEQUENCE [LARGE SCALE GENOMIC DNA]</scope>
    <source>
        <strain evidence="2 3">JK623</strain>
    </source>
</reference>
<name>A0A2G3E2A4_9FIRM</name>
<keyword evidence="1" id="KW-1133">Transmembrane helix</keyword>